<reference evidence="2 3" key="1">
    <citation type="submission" date="2020-02" db="EMBL/GenBank/DDBJ databases">
        <title>Genome sequencing for Draconibacterium sp. strain M1.</title>
        <authorList>
            <person name="Park S.-J."/>
        </authorList>
    </citation>
    <scope>NUCLEOTIDE SEQUENCE [LARGE SCALE GENOMIC DNA]</scope>
    <source>
        <strain evidence="2 3">M1</strain>
    </source>
</reference>
<gene>
    <name evidence="2" type="ORF">G0Q07_11870</name>
</gene>
<keyword evidence="3" id="KW-1185">Reference proteome</keyword>
<dbReference type="Proteomes" id="UP000474630">
    <property type="component" value="Chromosome"/>
</dbReference>
<dbReference type="EMBL" id="CP048409">
    <property type="protein sequence ID" value="QIA08365.1"/>
    <property type="molecule type" value="Genomic_DNA"/>
</dbReference>
<feature type="signal peptide" evidence="1">
    <location>
        <begin position="1"/>
        <end position="22"/>
    </location>
</feature>
<organism evidence="2 3">
    <name type="scientific">Draconibacterium halophilum</name>
    <dbReference type="NCBI Taxonomy" id="2706887"/>
    <lineage>
        <taxon>Bacteria</taxon>
        <taxon>Pseudomonadati</taxon>
        <taxon>Bacteroidota</taxon>
        <taxon>Bacteroidia</taxon>
        <taxon>Marinilabiliales</taxon>
        <taxon>Prolixibacteraceae</taxon>
        <taxon>Draconibacterium</taxon>
    </lineage>
</organism>
<proteinExistence type="predicted"/>
<dbReference type="RefSeq" id="WP_163346284.1">
    <property type="nucleotide sequence ID" value="NZ_CP048409.1"/>
</dbReference>
<evidence type="ECO:0000313" key="2">
    <source>
        <dbReference type="EMBL" id="QIA08365.1"/>
    </source>
</evidence>
<feature type="chain" id="PRO_5025543294" description="Secreted protein" evidence="1">
    <location>
        <begin position="23"/>
        <end position="123"/>
    </location>
</feature>
<keyword evidence="1" id="KW-0732">Signal</keyword>
<evidence type="ECO:0000313" key="3">
    <source>
        <dbReference type="Proteomes" id="UP000474630"/>
    </source>
</evidence>
<evidence type="ECO:0008006" key="4">
    <source>
        <dbReference type="Google" id="ProtNLM"/>
    </source>
</evidence>
<dbReference type="InterPro" id="IPR058060">
    <property type="entry name" value="HYC_CC_PP"/>
</dbReference>
<dbReference type="InterPro" id="IPR058512">
    <property type="entry name" value="DUF8199"/>
</dbReference>
<dbReference type="Pfam" id="PF26622">
    <property type="entry name" value="DUF8199"/>
    <property type="match status" value="1"/>
</dbReference>
<protein>
    <recommendedName>
        <fullName evidence="4">Secreted protein</fullName>
    </recommendedName>
</protein>
<evidence type="ECO:0000256" key="1">
    <source>
        <dbReference type="SAM" id="SignalP"/>
    </source>
</evidence>
<sequence length="123" mass="13594">MIKKLSHIILATLLLATTMGMAVSKHFCQSSLVDVSFFAKAESCCDDGGCCSNENHFYQVKEDFSAPVVSTIPVLAEIDVLYQTLLEPNILAPNELTKEFELTNDPPPPTVMELLAEEQLYLL</sequence>
<dbReference type="NCBIfam" id="NF047658">
    <property type="entry name" value="HYC_CC_PP"/>
    <property type="match status" value="1"/>
</dbReference>
<name>A0A6C0RFB3_9BACT</name>
<dbReference type="KEGG" id="drc:G0Q07_11870"/>
<accession>A0A6C0RFB3</accession>
<dbReference type="AlphaFoldDB" id="A0A6C0RFB3"/>